<feature type="compositionally biased region" description="Basic and acidic residues" evidence="1">
    <location>
        <begin position="117"/>
        <end position="130"/>
    </location>
</feature>
<sequence length="370" mass="39456">MGTACFGTPDGESPRRARLHALGAVARLGDHDGPGIDRNSASRVAAGRQTNRPWRQPDPRRVHVGARRCHAAGADSDDRCDVGIGHHSRAPILLDDRRGQRGGPDRFAIGAALRSRASADHSGDSKRGADPRGQIAGRDRRAQCLGRFGGACGRDPTGDAERSGQRIQPTDPVLPRWHNQHGFGGAVASGSRADHRQDAWHHGRRHRQRRGAESVKRNAFSLLEMILALSILGMSLAILAQLARTGVSAAREARALATARVLCQSKLNEQLLNIQAGQSPATIIDAPIESFDSQSAGSFVYSVEVMPGRLDGLLSLRVAVKALGNNGEETLANYALDRWVIDPLLGLETAEAEELAAREEIASGGAEAGI</sequence>
<organism evidence="2 3">
    <name type="scientific">Roseiconus nitratireducens</name>
    <dbReference type="NCBI Taxonomy" id="2605748"/>
    <lineage>
        <taxon>Bacteria</taxon>
        <taxon>Pseudomonadati</taxon>
        <taxon>Planctomycetota</taxon>
        <taxon>Planctomycetia</taxon>
        <taxon>Pirellulales</taxon>
        <taxon>Pirellulaceae</taxon>
        <taxon>Roseiconus</taxon>
    </lineage>
</organism>
<reference evidence="2 3" key="1">
    <citation type="submission" date="2019-08" db="EMBL/GenBank/DDBJ databases">
        <authorList>
            <person name="Dhanesh K."/>
            <person name="Kumar G."/>
            <person name="Sasikala C."/>
            <person name="Venkata Ramana C."/>
        </authorList>
    </citation>
    <scope>NUCLEOTIDE SEQUENCE [LARGE SCALE GENOMIC DNA]</scope>
    <source>
        <strain evidence="2 3">JC645</strain>
    </source>
</reference>
<evidence type="ECO:0000256" key="1">
    <source>
        <dbReference type="SAM" id="MobiDB-lite"/>
    </source>
</evidence>
<comment type="caution">
    <text evidence="2">The sequence shown here is derived from an EMBL/GenBank/DDBJ whole genome shotgun (WGS) entry which is preliminary data.</text>
</comment>
<name>A0A5M6DBL0_9BACT</name>
<dbReference type="InterPro" id="IPR012902">
    <property type="entry name" value="N_methyl_site"/>
</dbReference>
<keyword evidence="3" id="KW-1185">Reference proteome</keyword>
<gene>
    <name evidence="2" type="ORF">FYK55_10660</name>
</gene>
<accession>A0A5M6DBL0</accession>
<evidence type="ECO:0000313" key="2">
    <source>
        <dbReference type="EMBL" id="KAA5543886.1"/>
    </source>
</evidence>
<dbReference type="AlphaFoldDB" id="A0A5M6DBL0"/>
<evidence type="ECO:0000313" key="3">
    <source>
        <dbReference type="Proteomes" id="UP000324479"/>
    </source>
</evidence>
<dbReference type="EMBL" id="VWOX01000005">
    <property type="protein sequence ID" value="KAA5543886.1"/>
    <property type="molecule type" value="Genomic_DNA"/>
</dbReference>
<protein>
    <submittedName>
        <fullName evidence="2">Type II secretion system protein</fullName>
    </submittedName>
</protein>
<dbReference type="Proteomes" id="UP000324479">
    <property type="component" value="Unassembled WGS sequence"/>
</dbReference>
<dbReference type="NCBIfam" id="TIGR02532">
    <property type="entry name" value="IV_pilin_GFxxxE"/>
    <property type="match status" value="1"/>
</dbReference>
<proteinExistence type="predicted"/>
<feature type="region of interest" description="Disordered" evidence="1">
    <location>
        <begin position="113"/>
        <end position="178"/>
    </location>
</feature>